<sequence>MTWWAPGEVLAVVLTTVVMYVVFLVLVRIMGRRSLAAMSASDIAAVTAFGAVLGRTTLLGEPTLTGGVVALVTLFVLQRLFARAGKRSGAPILLMAGPEIRHAELRRARVSVGELRQCLRLAGITRLDDVAWVVLEANGRMSVARRGASPDPFLVEDLPGYGA</sequence>
<dbReference type="RefSeq" id="WP_285453232.1">
    <property type="nucleotide sequence ID" value="NZ_CP127173.1"/>
</dbReference>
<evidence type="ECO:0000256" key="2">
    <source>
        <dbReference type="ARBA" id="ARBA00006448"/>
    </source>
</evidence>
<evidence type="ECO:0000256" key="4">
    <source>
        <dbReference type="ARBA" id="ARBA00022692"/>
    </source>
</evidence>
<gene>
    <name evidence="9" type="ORF">QP939_46445</name>
</gene>
<evidence type="ECO:0000256" key="1">
    <source>
        <dbReference type="ARBA" id="ARBA00004651"/>
    </source>
</evidence>
<dbReference type="Gene3D" id="3.30.240.20">
    <property type="entry name" value="bsu07140 like domains"/>
    <property type="match status" value="1"/>
</dbReference>
<evidence type="ECO:0000256" key="3">
    <source>
        <dbReference type="ARBA" id="ARBA00022475"/>
    </source>
</evidence>
<feature type="domain" description="YetF C-terminal" evidence="8">
    <location>
        <begin position="89"/>
        <end position="148"/>
    </location>
</feature>
<reference evidence="9 10" key="1">
    <citation type="submission" date="2023-06" db="EMBL/GenBank/DDBJ databases">
        <authorList>
            <person name="Oyuntsetseg B."/>
            <person name="Kim S.B."/>
        </authorList>
    </citation>
    <scope>NUCLEOTIDE SEQUENCE [LARGE SCALE GENOMIC DNA]</scope>
    <source>
        <strain evidence="9 10">2-2</strain>
    </source>
</reference>
<protein>
    <submittedName>
        <fullName evidence="9">DUF421 domain-containing protein</fullName>
    </submittedName>
</protein>
<dbReference type="InterPro" id="IPR007353">
    <property type="entry name" value="DUF421"/>
</dbReference>
<name>A0ABY8XKJ5_9PSEU</name>
<dbReference type="Pfam" id="PF04239">
    <property type="entry name" value="DUF421"/>
    <property type="match status" value="1"/>
</dbReference>
<feature type="transmembrane region" description="Helical" evidence="7">
    <location>
        <begin position="6"/>
        <end position="27"/>
    </location>
</feature>
<evidence type="ECO:0000313" key="10">
    <source>
        <dbReference type="Proteomes" id="UP001227101"/>
    </source>
</evidence>
<dbReference type="EMBL" id="CP127173">
    <property type="protein sequence ID" value="WIV56163.1"/>
    <property type="molecule type" value="Genomic_DNA"/>
</dbReference>
<comment type="subcellular location">
    <subcellularLocation>
        <location evidence="1">Cell membrane</location>
        <topology evidence="1">Multi-pass membrane protein</topology>
    </subcellularLocation>
</comment>
<organism evidence="9 10">
    <name type="scientific">Amycolatopsis nalaikhensis</name>
    <dbReference type="NCBI Taxonomy" id="715472"/>
    <lineage>
        <taxon>Bacteria</taxon>
        <taxon>Bacillati</taxon>
        <taxon>Actinomycetota</taxon>
        <taxon>Actinomycetes</taxon>
        <taxon>Pseudonocardiales</taxon>
        <taxon>Pseudonocardiaceae</taxon>
        <taxon>Amycolatopsis</taxon>
    </lineage>
</organism>
<evidence type="ECO:0000256" key="7">
    <source>
        <dbReference type="SAM" id="Phobius"/>
    </source>
</evidence>
<keyword evidence="10" id="KW-1185">Reference proteome</keyword>
<evidence type="ECO:0000259" key="8">
    <source>
        <dbReference type="Pfam" id="PF04239"/>
    </source>
</evidence>
<evidence type="ECO:0000256" key="5">
    <source>
        <dbReference type="ARBA" id="ARBA00022989"/>
    </source>
</evidence>
<feature type="transmembrane region" description="Helical" evidence="7">
    <location>
        <begin position="59"/>
        <end position="77"/>
    </location>
</feature>
<proteinExistence type="inferred from homology"/>
<keyword evidence="6 7" id="KW-0472">Membrane</keyword>
<accession>A0ABY8XKJ5</accession>
<dbReference type="InterPro" id="IPR023090">
    <property type="entry name" value="UPF0702_alpha/beta_dom_sf"/>
</dbReference>
<evidence type="ECO:0000313" key="9">
    <source>
        <dbReference type="EMBL" id="WIV56163.1"/>
    </source>
</evidence>
<keyword evidence="4 7" id="KW-0812">Transmembrane</keyword>
<dbReference type="PANTHER" id="PTHR34582">
    <property type="entry name" value="UPF0702 TRANSMEMBRANE PROTEIN YCAP"/>
    <property type="match status" value="1"/>
</dbReference>
<keyword evidence="5 7" id="KW-1133">Transmembrane helix</keyword>
<evidence type="ECO:0000256" key="6">
    <source>
        <dbReference type="ARBA" id="ARBA00023136"/>
    </source>
</evidence>
<dbReference type="PANTHER" id="PTHR34582:SF6">
    <property type="entry name" value="UPF0702 TRANSMEMBRANE PROTEIN YCAP"/>
    <property type="match status" value="1"/>
</dbReference>
<comment type="similarity">
    <text evidence="2">Belongs to the UPF0702 family.</text>
</comment>
<keyword evidence="3" id="KW-1003">Cell membrane</keyword>
<dbReference type="Proteomes" id="UP001227101">
    <property type="component" value="Chromosome"/>
</dbReference>
<feature type="transmembrane region" description="Helical" evidence="7">
    <location>
        <begin position="34"/>
        <end position="53"/>
    </location>
</feature>